<evidence type="ECO:0000313" key="2">
    <source>
        <dbReference type="Proteomes" id="UP001528823"/>
    </source>
</evidence>
<protein>
    <submittedName>
        <fullName evidence="1">Uncharacterized protein</fullName>
    </submittedName>
</protein>
<dbReference type="Proteomes" id="UP001528823">
    <property type="component" value="Unassembled WGS sequence"/>
</dbReference>
<reference evidence="1 2" key="1">
    <citation type="submission" date="2022-11" db="EMBL/GenBank/DDBJ databases">
        <title>Spartinivicinus poritis sp. nov., isolated from scleractinian coral Porites lutea.</title>
        <authorList>
            <person name="Zhang G."/>
            <person name="Cai L."/>
            <person name="Wei Q."/>
        </authorList>
    </citation>
    <scope>NUCLEOTIDE SEQUENCE [LARGE SCALE GENOMIC DNA]</scope>
    <source>
        <strain evidence="1 2">A2-2</strain>
    </source>
</reference>
<accession>A0ABT5UF65</accession>
<sequence length="112" mass="12463">MSDQLSTTQFWQTRLKNLSSALYHFCEDHTLGDSSSVDNFSVAFPKMNDTQINEGCKFRVATSDTRRVCETSPIQEAIINQALITAGNDESDTLCVAIKEPNAITNQDNNNE</sequence>
<evidence type="ECO:0000313" key="1">
    <source>
        <dbReference type="EMBL" id="MDE1465033.1"/>
    </source>
</evidence>
<dbReference type="RefSeq" id="WP_274691343.1">
    <property type="nucleotide sequence ID" value="NZ_JAPMOU010000049.1"/>
</dbReference>
<gene>
    <name evidence="1" type="ORF">ORQ98_24010</name>
</gene>
<proteinExistence type="predicted"/>
<organism evidence="1 2">
    <name type="scientific">Spartinivicinus poritis</name>
    <dbReference type="NCBI Taxonomy" id="2994640"/>
    <lineage>
        <taxon>Bacteria</taxon>
        <taxon>Pseudomonadati</taxon>
        <taxon>Pseudomonadota</taxon>
        <taxon>Gammaproteobacteria</taxon>
        <taxon>Oceanospirillales</taxon>
        <taxon>Zooshikellaceae</taxon>
        <taxon>Spartinivicinus</taxon>
    </lineage>
</organism>
<name>A0ABT5UF65_9GAMM</name>
<keyword evidence="2" id="KW-1185">Reference proteome</keyword>
<comment type="caution">
    <text evidence="1">The sequence shown here is derived from an EMBL/GenBank/DDBJ whole genome shotgun (WGS) entry which is preliminary data.</text>
</comment>
<dbReference type="EMBL" id="JAPMOU010000049">
    <property type="protein sequence ID" value="MDE1465033.1"/>
    <property type="molecule type" value="Genomic_DNA"/>
</dbReference>